<keyword evidence="2" id="KW-0540">Nuclease</keyword>
<keyword evidence="1" id="KW-0548">Nucleotidyltransferase</keyword>
<dbReference type="RefSeq" id="XP_044715334.1">
    <property type="nucleotide sequence ID" value="XM_044869383.1"/>
</dbReference>
<organism evidence="15 16">
    <name type="scientific">Hirsutella rhossiliensis</name>
    <dbReference type="NCBI Taxonomy" id="111463"/>
    <lineage>
        <taxon>Eukaryota</taxon>
        <taxon>Fungi</taxon>
        <taxon>Dikarya</taxon>
        <taxon>Ascomycota</taxon>
        <taxon>Pezizomycotina</taxon>
        <taxon>Sordariomycetes</taxon>
        <taxon>Hypocreomycetidae</taxon>
        <taxon>Hypocreales</taxon>
        <taxon>Ophiocordycipitaceae</taxon>
        <taxon>Hirsutella</taxon>
    </lineage>
</organism>
<evidence type="ECO:0000256" key="5">
    <source>
        <dbReference type="ARBA" id="ARBA00022801"/>
    </source>
</evidence>
<gene>
    <name evidence="15" type="ORF">HRG_10913</name>
</gene>
<feature type="domain" description="Retroviral polymerase SH3-like" evidence="14">
    <location>
        <begin position="599"/>
        <end position="666"/>
    </location>
</feature>
<sequence>MSSALDLDGSSKGTVLNGPCDWKQWISIIKKFATSHSLWDFLDPAVKEGKPVLQQPVEPTFRQINHEASDLVDLTSEEFRRLEFLHTQYRSKLQGYRDQVKALASLQQHIVKTIGNYYSTIAEEHDVAKQLALLQARLPDVQDLRPTQDFLQAVSSINAPFTDYWVNKMEDEAVFGKPDWKTDFPDGIKISEIFERAHRIKAANNSKGSFGAAFQGKGEKSERKEDKPKWSSSKNADGVPMCVCGEYHRFVDCFYLIKSARPDGWTPDQKVEKKIKEILDSNPWAKKMTEKAQDFKKKEMEKSSDSSVKGTAFAEPEELFAGDSQLQILGYGTVHDQIIFHTKRRFRQPVIEFNPIKEDSHASNFTSSSAPRTVKTADATLWHKRLGHLNAQALEHLVENTTGSKIKGPVTIDCTACSLGKERRSSLAEPSKPSPRPFWRIYVDIFSMNTSFNGKEAVLLIKDEFTSMIFIYLLNDATQGSVMTALRNHEAMVQRQWNLNICIIHRDNDRSLQSAYESWIEEKGFKMNLLPLHSRSKRFCRAIWGDLESSSVLHNRSPMQNHSFRTPFQLLHQWLRDNNRDIGYQQDQPDITFLKAYGCRAYPLTPQALQNRQKKDLKTDPHTEIGYLVGYDSTNIFRIWIPSTSEVRRVRDVTFNESIFYDGNDQPPEPIPQRVEVQLPAHIEDESDYEEIPTQIDEPEPDPVEQSPSTSDQGDATTIVVQPEPSDHEDSDDQDEFHDIQHPYPTPDPGPSDSATALSPLTKALPGQKFATFVKQLGLVDISTLLGI</sequence>
<evidence type="ECO:0000256" key="7">
    <source>
        <dbReference type="ARBA" id="ARBA00022908"/>
    </source>
</evidence>
<feature type="compositionally biased region" description="Basic and acidic residues" evidence="12">
    <location>
        <begin position="217"/>
        <end position="229"/>
    </location>
</feature>
<feature type="domain" description="GAG-pre-integrase" evidence="13">
    <location>
        <begin position="366"/>
        <end position="421"/>
    </location>
</feature>
<keyword evidence="5" id="KW-0378">Hydrolase</keyword>
<dbReference type="GO" id="GO:0003887">
    <property type="term" value="F:DNA-directed DNA polymerase activity"/>
    <property type="evidence" value="ECO:0007669"/>
    <property type="project" value="UniProtKB-KW"/>
</dbReference>
<dbReference type="InterPro" id="IPR036397">
    <property type="entry name" value="RNaseH_sf"/>
</dbReference>
<dbReference type="PANTHER" id="PTHR42648:SF11">
    <property type="entry name" value="TRANSPOSON TY4-P GAG-POL POLYPROTEIN"/>
    <property type="match status" value="1"/>
</dbReference>
<dbReference type="AlphaFoldDB" id="A0A9P8MME5"/>
<evidence type="ECO:0000259" key="13">
    <source>
        <dbReference type="Pfam" id="PF13976"/>
    </source>
</evidence>
<feature type="compositionally biased region" description="Polar residues" evidence="12">
    <location>
        <begin position="706"/>
        <end position="720"/>
    </location>
</feature>
<evidence type="ECO:0000256" key="8">
    <source>
        <dbReference type="ARBA" id="ARBA00022918"/>
    </source>
</evidence>
<keyword evidence="6" id="KW-0460">Magnesium</keyword>
<dbReference type="GO" id="GO:0004519">
    <property type="term" value="F:endonuclease activity"/>
    <property type="evidence" value="ECO:0007669"/>
    <property type="project" value="UniProtKB-KW"/>
</dbReference>
<feature type="compositionally biased region" description="Acidic residues" evidence="12">
    <location>
        <begin position="727"/>
        <end position="736"/>
    </location>
</feature>
<keyword evidence="8" id="KW-0695">RNA-directed DNA polymerase</keyword>
<dbReference type="GO" id="GO:0003964">
    <property type="term" value="F:RNA-directed DNA polymerase activity"/>
    <property type="evidence" value="ECO:0007669"/>
    <property type="project" value="UniProtKB-KW"/>
</dbReference>
<accession>A0A9P8MME5</accession>
<dbReference type="OrthoDB" id="4947595at2759"/>
<dbReference type="PANTHER" id="PTHR42648">
    <property type="entry name" value="TRANSPOSASE, PUTATIVE-RELATED"/>
    <property type="match status" value="1"/>
</dbReference>
<keyword evidence="10" id="KW-0238">DNA-binding</keyword>
<dbReference type="GO" id="GO:0003677">
    <property type="term" value="F:DNA binding"/>
    <property type="evidence" value="ECO:0007669"/>
    <property type="project" value="UniProtKB-KW"/>
</dbReference>
<dbReference type="InterPro" id="IPR025724">
    <property type="entry name" value="GAG-pre-integrase_dom"/>
</dbReference>
<protein>
    <submittedName>
        <fullName evidence="15">GAG-pre-integrase domain-containing protein</fullName>
    </submittedName>
</protein>
<evidence type="ECO:0000313" key="15">
    <source>
        <dbReference type="EMBL" id="KAH0957820.1"/>
    </source>
</evidence>
<comment type="caution">
    <text evidence="15">The sequence shown here is derived from an EMBL/GenBank/DDBJ whole genome shotgun (WGS) entry which is preliminary data.</text>
</comment>
<feature type="region of interest" description="Disordered" evidence="12">
    <location>
        <begin position="208"/>
        <end position="234"/>
    </location>
</feature>
<reference evidence="15" key="1">
    <citation type="submission" date="2021-09" db="EMBL/GenBank/DDBJ databases">
        <title>A high-quality genome of the endoparasitic fungus Hirsutella rhossiliensis with a comparison of Hirsutella genomes reveals transposable elements contributing to genome size variation.</title>
        <authorList>
            <person name="Lin R."/>
            <person name="Jiao Y."/>
            <person name="Sun X."/>
            <person name="Ling J."/>
            <person name="Xie B."/>
            <person name="Cheng X."/>
        </authorList>
    </citation>
    <scope>NUCLEOTIDE SEQUENCE</scope>
    <source>
        <strain evidence="15">HR02</strain>
    </source>
</reference>
<dbReference type="GO" id="GO:0016787">
    <property type="term" value="F:hydrolase activity"/>
    <property type="evidence" value="ECO:0007669"/>
    <property type="project" value="UniProtKB-KW"/>
</dbReference>
<keyword evidence="16" id="KW-1185">Reference proteome</keyword>
<name>A0A9P8MME5_9HYPO</name>
<evidence type="ECO:0000256" key="11">
    <source>
        <dbReference type="ARBA" id="ARBA00023172"/>
    </source>
</evidence>
<dbReference type="Gene3D" id="3.30.420.10">
    <property type="entry name" value="Ribonuclease H-like superfamily/Ribonuclease H"/>
    <property type="match status" value="1"/>
</dbReference>
<proteinExistence type="predicted"/>
<keyword evidence="11" id="KW-0233">DNA recombination</keyword>
<evidence type="ECO:0000256" key="9">
    <source>
        <dbReference type="ARBA" id="ARBA00022932"/>
    </source>
</evidence>
<dbReference type="Proteomes" id="UP000824596">
    <property type="component" value="Unassembled WGS sequence"/>
</dbReference>
<feature type="region of interest" description="Disordered" evidence="12">
    <location>
        <begin position="687"/>
        <end position="760"/>
    </location>
</feature>
<keyword evidence="9" id="KW-0239">DNA-directed DNA polymerase</keyword>
<dbReference type="InterPro" id="IPR012337">
    <property type="entry name" value="RNaseH-like_sf"/>
</dbReference>
<evidence type="ECO:0000313" key="16">
    <source>
        <dbReference type="Proteomes" id="UP000824596"/>
    </source>
</evidence>
<keyword evidence="4" id="KW-0255">Endonuclease</keyword>
<dbReference type="GO" id="GO:0015074">
    <property type="term" value="P:DNA integration"/>
    <property type="evidence" value="ECO:0007669"/>
    <property type="project" value="UniProtKB-KW"/>
</dbReference>
<evidence type="ECO:0000256" key="10">
    <source>
        <dbReference type="ARBA" id="ARBA00023125"/>
    </source>
</evidence>
<keyword evidence="7" id="KW-0229">DNA integration</keyword>
<evidence type="ECO:0000256" key="6">
    <source>
        <dbReference type="ARBA" id="ARBA00022842"/>
    </source>
</evidence>
<evidence type="ECO:0000256" key="2">
    <source>
        <dbReference type="ARBA" id="ARBA00022722"/>
    </source>
</evidence>
<evidence type="ECO:0000256" key="12">
    <source>
        <dbReference type="SAM" id="MobiDB-lite"/>
    </source>
</evidence>
<keyword evidence="3" id="KW-0479">Metal-binding</keyword>
<dbReference type="Pfam" id="PF13976">
    <property type="entry name" value="gag_pre-integrs"/>
    <property type="match status" value="1"/>
</dbReference>
<dbReference type="EMBL" id="JAIZPD010000018">
    <property type="protein sequence ID" value="KAH0957820.1"/>
    <property type="molecule type" value="Genomic_DNA"/>
</dbReference>
<dbReference type="SUPFAM" id="SSF53098">
    <property type="entry name" value="Ribonuclease H-like"/>
    <property type="match status" value="1"/>
</dbReference>
<dbReference type="Pfam" id="PF25597">
    <property type="entry name" value="SH3_retrovirus"/>
    <property type="match status" value="1"/>
</dbReference>
<keyword evidence="9" id="KW-0808">Transferase</keyword>
<dbReference type="GeneID" id="68360041"/>
<dbReference type="InterPro" id="IPR039537">
    <property type="entry name" value="Retrotran_Ty1/copia-like"/>
</dbReference>
<evidence type="ECO:0000256" key="3">
    <source>
        <dbReference type="ARBA" id="ARBA00022723"/>
    </source>
</evidence>
<feature type="compositionally biased region" description="Acidic residues" evidence="12">
    <location>
        <begin position="687"/>
        <end position="703"/>
    </location>
</feature>
<dbReference type="GO" id="GO:0046872">
    <property type="term" value="F:metal ion binding"/>
    <property type="evidence" value="ECO:0007669"/>
    <property type="project" value="UniProtKB-KW"/>
</dbReference>
<evidence type="ECO:0000256" key="1">
    <source>
        <dbReference type="ARBA" id="ARBA00022695"/>
    </source>
</evidence>
<evidence type="ECO:0000259" key="14">
    <source>
        <dbReference type="Pfam" id="PF25597"/>
    </source>
</evidence>
<evidence type="ECO:0000256" key="4">
    <source>
        <dbReference type="ARBA" id="ARBA00022759"/>
    </source>
</evidence>
<dbReference type="InterPro" id="IPR057670">
    <property type="entry name" value="SH3_retrovirus"/>
</dbReference>
<dbReference type="GO" id="GO:0006310">
    <property type="term" value="P:DNA recombination"/>
    <property type="evidence" value="ECO:0007669"/>
    <property type="project" value="UniProtKB-KW"/>
</dbReference>